<proteinExistence type="predicted"/>
<evidence type="ECO:0000313" key="1">
    <source>
        <dbReference type="EMBL" id="QHU12580.1"/>
    </source>
</evidence>
<protein>
    <submittedName>
        <fullName evidence="1">Uncharacterized protein</fullName>
    </submittedName>
</protein>
<name>A0A6C0K6Y9_9ZZZZ</name>
<dbReference type="EMBL" id="MN740808">
    <property type="protein sequence ID" value="QHU12580.1"/>
    <property type="molecule type" value="Genomic_DNA"/>
</dbReference>
<organism evidence="1">
    <name type="scientific">viral metagenome</name>
    <dbReference type="NCBI Taxonomy" id="1070528"/>
    <lineage>
        <taxon>unclassified sequences</taxon>
        <taxon>metagenomes</taxon>
        <taxon>organismal metagenomes</taxon>
    </lineage>
</organism>
<accession>A0A6C0K6Y9</accession>
<dbReference type="AlphaFoldDB" id="A0A6C0K6Y9"/>
<sequence length="95" mass="10781">MSICTNGNFENVPPPIPGAMNSSRYIQEQTNYQLFDRIQAYNSNVSTLRSTNPAAAGSYSYYVMSTYAEINSFNNGRMLHIQLYPNSNWDVVQQN</sequence>
<reference evidence="1" key="1">
    <citation type="journal article" date="2020" name="Nature">
        <title>Giant virus diversity and host interactions through global metagenomics.</title>
        <authorList>
            <person name="Schulz F."/>
            <person name="Roux S."/>
            <person name="Paez-Espino D."/>
            <person name="Jungbluth S."/>
            <person name="Walsh D.A."/>
            <person name="Denef V.J."/>
            <person name="McMahon K.D."/>
            <person name="Konstantinidis K.T."/>
            <person name="Eloe-Fadrosh E.A."/>
            <person name="Kyrpides N.C."/>
            <person name="Woyke T."/>
        </authorList>
    </citation>
    <scope>NUCLEOTIDE SEQUENCE</scope>
    <source>
        <strain evidence="1">GVMAG-S-1101172-89</strain>
    </source>
</reference>